<name>A0ABS4WPK4_9MICO</name>
<feature type="region of interest" description="Disordered" evidence="1">
    <location>
        <begin position="1"/>
        <end position="54"/>
    </location>
</feature>
<keyword evidence="2" id="KW-0812">Transmembrane</keyword>
<keyword evidence="4" id="KW-1185">Reference proteome</keyword>
<keyword evidence="3" id="KW-0131">Cell cycle</keyword>
<protein>
    <submittedName>
        <fullName evidence="3">Cell division protein FtsB</fullName>
    </submittedName>
</protein>
<comment type="caution">
    <text evidence="3">The sequence shown here is derived from an EMBL/GenBank/DDBJ whole genome shotgun (WGS) entry which is preliminary data.</text>
</comment>
<reference evidence="3 4" key="1">
    <citation type="submission" date="2021-03" db="EMBL/GenBank/DDBJ databases">
        <title>Sequencing the genomes of 1000 actinobacteria strains.</title>
        <authorList>
            <person name="Klenk H.-P."/>
        </authorList>
    </citation>
    <scope>NUCLEOTIDE SEQUENCE [LARGE SCALE GENOMIC DNA]</scope>
    <source>
        <strain evidence="3 4">DSM 13468</strain>
    </source>
</reference>
<accession>A0ABS4WPK4</accession>
<dbReference type="EMBL" id="JAGIOA010000001">
    <property type="protein sequence ID" value="MBP2378137.1"/>
    <property type="molecule type" value="Genomic_DNA"/>
</dbReference>
<dbReference type="Pfam" id="PF04977">
    <property type="entry name" value="DivIC"/>
    <property type="match status" value="1"/>
</dbReference>
<proteinExistence type="predicted"/>
<dbReference type="GO" id="GO:0051301">
    <property type="term" value="P:cell division"/>
    <property type="evidence" value="ECO:0007669"/>
    <property type="project" value="UniProtKB-KW"/>
</dbReference>
<feature type="compositionally biased region" description="Polar residues" evidence="1">
    <location>
        <begin position="29"/>
        <end position="50"/>
    </location>
</feature>
<evidence type="ECO:0000313" key="4">
    <source>
        <dbReference type="Proteomes" id="UP000703720"/>
    </source>
</evidence>
<sequence length="197" mass="21414">MSGTYGGGAVARRPAPPSASAGPSRPAGQTTKATTRTAGSRPSRTATSRNTQDRRVDVREWASGIRLSAFSVIMLSLVVLGAWVLVPTLGTFIDQRQKIASLEQSIQVSEDEITALEKERERWEDPAYITTQARERLYYVKPGEVVYLIDNDLDPAALPQQQGPVSDTLEETPSDWMPQLLRTLTAAGLSDTATVGR</sequence>
<evidence type="ECO:0000313" key="3">
    <source>
        <dbReference type="EMBL" id="MBP2378137.1"/>
    </source>
</evidence>
<dbReference type="InterPro" id="IPR007060">
    <property type="entry name" value="FtsL/DivIC"/>
</dbReference>
<feature type="transmembrane region" description="Helical" evidence="2">
    <location>
        <begin position="64"/>
        <end position="86"/>
    </location>
</feature>
<gene>
    <name evidence="3" type="ORF">JOF42_001632</name>
</gene>
<keyword evidence="3" id="KW-0132">Cell division</keyword>
<evidence type="ECO:0000256" key="2">
    <source>
        <dbReference type="SAM" id="Phobius"/>
    </source>
</evidence>
<organism evidence="3 4">
    <name type="scientific">Microbacterium phyllosphaerae</name>
    <dbReference type="NCBI Taxonomy" id="124798"/>
    <lineage>
        <taxon>Bacteria</taxon>
        <taxon>Bacillati</taxon>
        <taxon>Actinomycetota</taxon>
        <taxon>Actinomycetes</taxon>
        <taxon>Micrococcales</taxon>
        <taxon>Microbacteriaceae</taxon>
        <taxon>Microbacterium</taxon>
    </lineage>
</organism>
<dbReference type="RefSeq" id="WP_307803566.1">
    <property type="nucleotide sequence ID" value="NZ_BAAAIO010000001.1"/>
</dbReference>
<evidence type="ECO:0000256" key="1">
    <source>
        <dbReference type="SAM" id="MobiDB-lite"/>
    </source>
</evidence>
<keyword evidence="2" id="KW-1133">Transmembrane helix</keyword>
<feature type="compositionally biased region" description="Low complexity" evidence="1">
    <location>
        <begin position="10"/>
        <end position="28"/>
    </location>
</feature>
<dbReference type="Proteomes" id="UP000703720">
    <property type="component" value="Unassembled WGS sequence"/>
</dbReference>
<keyword evidence="2" id="KW-0472">Membrane</keyword>